<reference evidence="1 2" key="1">
    <citation type="submission" date="2024-04" db="EMBL/GenBank/DDBJ databases">
        <title>Novel species of the genus Ideonella isolated from streams.</title>
        <authorList>
            <person name="Lu H."/>
        </authorList>
    </citation>
    <scope>NUCLEOTIDE SEQUENCE [LARGE SCALE GENOMIC DNA]</scope>
    <source>
        <strain evidence="1 2">BYS139W</strain>
    </source>
</reference>
<dbReference type="InterPro" id="IPR036704">
    <property type="entry name" value="RraA/RraA-like_sf"/>
</dbReference>
<dbReference type="RefSeq" id="WP_341376224.1">
    <property type="nucleotide sequence ID" value="NZ_JBBUTF010000024.1"/>
</dbReference>
<evidence type="ECO:0000313" key="2">
    <source>
        <dbReference type="Proteomes" id="UP001368500"/>
    </source>
</evidence>
<dbReference type="NCBIfam" id="NF006093">
    <property type="entry name" value="PRK08245.1"/>
    <property type="match status" value="1"/>
</dbReference>
<comment type="caution">
    <text evidence="1">The sequence shown here is derived from an EMBL/GenBank/DDBJ whole genome shotgun (WGS) entry which is preliminary data.</text>
</comment>
<dbReference type="EMBL" id="JBBUTF010000024">
    <property type="protein sequence ID" value="MEK8028439.1"/>
    <property type="molecule type" value="Genomic_DNA"/>
</dbReference>
<keyword evidence="2" id="KW-1185">Reference proteome</keyword>
<dbReference type="InterPro" id="IPR005493">
    <property type="entry name" value="RraA/RraA-like"/>
</dbReference>
<dbReference type="PANTHER" id="PTHR33254">
    <property type="entry name" value="4-HYDROXY-4-METHYL-2-OXOGLUTARATE ALDOLASE 3-RELATED"/>
    <property type="match status" value="1"/>
</dbReference>
<organism evidence="1 2">
    <name type="scientific">Pseudaquabacterium rugosum</name>
    <dbReference type="NCBI Taxonomy" id="2984194"/>
    <lineage>
        <taxon>Bacteria</taxon>
        <taxon>Pseudomonadati</taxon>
        <taxon>Pseudomonadota</taxon>
        <taxon>Betaproteobacteria</taxon>
        <taxon>Burkholderiales</taxon>
        <taxon>Sphaerotilaceae</taxon>
        <taxon>Pseudaquabacterium</taxon>
    </lineage>
</organism>
<proteinExistence type="predicted"/>
<accession>A0ABU9BH87</accession>
<protein>
    <submittedName>
        <fullName evidence="1">Ribonuclease activity regulator RraA</fullName>
    </submittedName>
</protein>
<evidence type="ECO:0000313" key="1">
    <source>
        <dbReference type="EMBL" id="MEK8028439.1"/>
    </source>
</evidence>
<dbReference type="SUPFAM" id="SSF89562">
    <property type="entry name" value="RraA-like"/>
    <property type="match status" value="1"/>
</dbReference>
<dbReference type="PANTHER" id="PTHR33254:SF16">
    <property type="entry name" value="BLR3842 PROTEIN"/>
    <property type="match status" value="1"/>
</dbReference>
<dbReference type="Pfam" id="PF03737">
    <property type="entry name" value="RraA-like"/>
    <property type="match status" value="1"/>
</dbReference>
<gene>
    <name evidence="1" type="ORF">AACH11_20965</name>
</gene>
<dbReference type="Gene3D" id="3.50.30.40">
    <property type="entry name" value="Ribonuclease E inhibitor RraA/RraA-like"/>
    <property type="match status" value="1"/>
</dbReference>
<dbReference type="CDD" id="cd16841">
    <property type="entry name" value="RraA_family"/>
    <property type="match status" value="1"/>
</dbReference>
<sequence>MTVFFDRPAPLPAHAIPRLPAPPHVSDALLERLARCTSGSLTTQLYIKGIRQPVLHGVSQLSRSRKPFAGRAYTMRFIPAREDMDRYGNLTTGPNAENLQWVGVEQIEPGHVLVIDSNRDGRAASMGNMLITRMMMRGARGVVTDGSFRDGRELEAMDFPVWCTGVTNTTRLSYHHVADLQVPIACAGVAVYPGDVIHGDGENITIIPAAMAEEMADLCEQRDDIEAYLALRVRAGEPLWGLYPPSDDTRAEFRAWCAAGRPEIAPRGPAAA</sequence>
<dbReference type="Proteomes" id="UP001368500">
    <property type="component" value="Unassembled WGS sequence"/>
</dbReference>
<name>A0ABU9BH87_9BURK</name>